<protein>
    <submittedName>
        <fullName evidence="1">Gliding motility-associated C-terminal domain-containing protein</fullName>
    </submittedName>
</protein>
<evidence type="ECO:0000313" key="2">
    <source>
        <dbReference type="Proteomes" id="UP000831796"/>
    </source>
</evidence>
<sequence length="42" mass="4683">MYQSSNYQNDWGLGAAPGVYYYLLRPAGSQEAATKGWLEVVQ</sequence>
<organism evidence="1 2">
    <name type="scientific">Hymenobacter cellulosilyticus</name>
    <dbReference type="NCBI Taxonomy" id="2932248"/>
    <lineage>
        <taxon>Bacteria</taxon>
        <taxon>Pseudomonadati</taxon>
        <taxon>Bacteroidota</taxon>
        <taxon>Cytophagia</taxon>
        <taxon>Cytophagales</taxon>
        <taxon>Hymenobacteraceae</taxon>
        <taxon>Hymenobacter</taxon>
    </lineage>
</organism>
<reference evidence="1" key="1">
    <citation type="submission" date="2022-04" db="EMBL/GenBank/DDBJ databases">
        <title>Hymenobacter sp. isolated from the air.</title>
        <authorList>
            <person name="Won M."/>
            <person name="Lee C.-M."/>
            <person name="Woen H.-Y."/>
            <person name="Kwon S.-W."/>
        </authorList>
    </citation>
    <scope>NUCLEOTIDE SEQUENCE</scope>
    <source>
        <strain evidence="1">5116S-3</strain>
    </source>
</reference>
<dbReference type="AlphaFoldDB" id="A0A8T9PZK7"/>
<evidence type="ECO:0000313" key="1">
    <source>
        <dbReference type="EMBL" id="UOQ70002.1"/>
    </source>
</evidence>
<gene>
    <name evidence="1" type="ORF">MUN79_14510</name>
</gene>
<proteinExistence type="predicted"/>
<dbReference type="KEGG" id="hcu:MUN79_14510"/>
<dbReference type="EMBL" id="CP095046">
    <property type="protein sequence ID" value="UOQ70002.1"/>
    <property type="molecule type" value="Genomic_DNA"/>
</dbReference>
<keyword evidence="2" id="KW-1185">Reference proteome</keyword>
<dbReference type="RefSeq" id="WP_244673426.1">
    <property type="nucleotide sequence ID" value="NZ_CP095046.1"/>
</dbReference>
<dbReference type="Proteomes" id="UP000831796">
    <property type="component" value="Chromosome"/>
</dbReference>
<accession>A0A8T9PZK7</accession>
<name>A0A8T9PZK7_9BACT</name>